<proteinExistence type="predicted"/>
<reference evidence="1" key="1">
    <citation type="submission" date="2022-06" db="EMBL/GenBank/DDBJ databases">
        <title>Uncovering the hologenomic basis of an extraordinary plant invasion.</title>
        <authorList>
            <person name="Bieker V.C."/>
            <person name="Martin M.D."/>
            <person name="Gilbert T."/>
            <person name="Hodgins K."/>
            <person name="Battlay P."/>
            <person name="Petersen B."/>
            <person name="Wilson J."/>
        </authorList>
    </citation>
    <scope>NUCLEOTIDE SEQUENCE</scope>
    <source>
        <strain evidence="1">AA19_3_7</strain>
        <tissue evidence="1">Leaf</tissue>
    </source>
</reference>
<keyword evidence="2" id="KW-1185">Reference proteome</keyword>
<comment type="caution">
    <text evidence="1">The sequence shown here is derived from an EMBL/GenBank/DDBJ whole genome shotgun (WGS) entry which is preliminary data.</text>
</comment>
<dbReference type="AlphaFoldDB" id="A0AAD5C3X6"/>
<sequence length="75" mass="8923">MQQYFSILMELPLCDSDPLHYYAFRDTLQEHNKALCSFLSDWEFAKLPDQLGEMKYLQELDIRATGNFVENQKML</sequence>
<dbReference type="Proteomes" id="UP001206925">
    <property type="component" value="Unassembled WGS sequence"/>
</dbReference>
<name>A0AAD5C3X6_AMBAR</name>
<accession>A0AAD5C3X6</accession>
<evidence type="ECO:0000313" key="2">
    <source>
        <dbReference type="Proteomes" id="UP001206925"/>
    </source>
</evidence>
<evidence type="ECO:0000313" key="1">
    <source>
        <dbReference type="EMBL" id="KAI7734444.1"/>
    </source>
</evidence>
<organism evidence="1 2">
    <name type="scientific">Ambrosia artemisiifolia</name>
    <name type="common">Common ragweed</name>
    <dbReference type="NCBI Taxonomy" id="4212"/>
    <lineage>
        <taxon>Eukaryota</taxon>
        <taxon>Viridiplantae</taxon>
        <taxon>Streptophyta</taxon>
        <taxon>Embryophyta</taxon>
        <taxon>Tracheophyta</taxon>
        <taxon>Spermatophyta</taxon>
        <taxon>Magnoliopsida</taxon>
        <taxon>eudicotyledons</taxon>
        <taxon>Gunneridae</taxon>
        <taxon>Pentapetalae</taxon>
        <taxon>asterids</taxon>
        <taxon>campanulids</taxon>
        <taxon>Asterales</taxon>
        <taxon>Asteraceae</taxon>
        <taxon>Asteroideae</taxon>
        <taxon>Heliantheae alliance</taxon>
        <taxon>Heliantheae</taxon>
        <taxon>Ambrosia</taxon>
    </lineage>
</organism>
<gene>
    <name evidence="1" type="ORF">M8C21_016764</name>
</gene>
<dbReference type="EMBL" id="JAMZMK010009728">
    <property type="protein sequence ID" value="KAI7734444.1"/>
    <property type="molecule type" value="Genomic_DNA"/>
</dbReference>
<protein>
    <submittedName>
        <fullName evidence="1">Uncharacterized protein</fullName>
    </submittedName>
</protein>